<proteinExistence type="predicted"/>
<dbReference type="Pfam" id="PF09963">
    <property type="entry name" value="DUF2197"/>
    <property type="match status" value="1"/>
</dbReference>
<accession>A0A0A5G212</accession>
<reference evidence="1 2" key="1">
    <citation type="submission" date="2013-08" db="EMBL/GenBank/DDBJ databases">
        <authorList>
            <person name="Huang J."/>
            <person name="Wang G."/>
        </authorList>
    </citation>
    <scope>NUCLEOTIDE SEQUENCE [LARGE SCALE GENOMIC DNA]</scope>
    <source>
        <strain evidence="1 2">BH030004</strain>
    </source>
</reference>
<gene>
    <name evidence="1" type="ORF">N783_15345</name>
</gene>
<dbReference type="RefSeq" id="WP_027446497.1">
    <property type="nucleotide sequence ID" value="NZ_AULJ01000035.1"/>
</dbReference>
<dbReference type="eggNOG" id="COG4896">
    <property type="taxonomic scope" value="Bacteria"/>
</dbReference>
<organism evidence="1 2">
    <name type="scientific">Pontibacillus marinus BH030004 = DSM 16465</name>
    <dbReference type="NCBI Taxonomy" id="1385511"/>
    <lineage>
        <taxon>Bacteria</taxon>
        <taxon>Bacillati</taxon>
        <taxon>Bacillota</taxon>
        <taxon>Bacilli</taxon>
        <taxon>Bacillales</taxon>
        <taxon>Bacillaceae</taxon>
        <taxon>Pontibacillus</taxon>
    </lineage>
</organism>
<keyword evidence="2" id="KW-1185">Reference proteome</keyword>
<sequence length="68" mass="8041">MRVKCVICDTAQNIDSNSLQAKRMRNRRIHTFMCTSCNERIAEKTRARHATGNFKMYRQPEKEDHLLS</sequence>
<dbReference type="EMBL" id="AVPF01000044">
    <property type="protein sequence ID" value="KGX85110.1"/>
    <property type="molecule type" value="Genomic_DNA"/>
</dbReference>
<name>A0A0A5G212_9BACI</name>
<dbReference type="Proteomes" id="UP000030403">
    <property type="component" value="Unassembled WGS sequence"/>
</dbReference>
<comment type="caution">
    <text evidence="1">The sequence shown here is derived from an EMBL/GenBank/DDBJ whole genome shotgun (WGS) entry which is preliminary data.</text>
</comment>
<dbReference type="STRING" id="1385511.GCA_000425225_02845"/>
<dbReference type="AlphaFoldDB" id="A0A0A5G212"/>
<evidence type="ECO:0000313" key="1">
    <source>
        <dbReference type="EMBL" id="KGX85110.1"/>
    </source>
</evidence>
<evidence type="ECO:0000313" key="2">
    <source>
        <dbReference type="Proteomes" id="UP000030403"/>
    </source>
</evidence>
<evidence type="ECO:0008006" key="3">
    <source>
        <dbReference type="Google" id="ProtNLM"/>
    </source>
</evidence>
<dbReference type="InterPro" id="IPR019241">
    <property type="entry name" value="DUF2197"/>
</dbReference>
<dbReference type="OrthoDB" id="2989868at2"/>
<protein>
    <recommendedName>
        <fullName evidence="3">DUF2197 domain-containing protein</fullName>
    </recommendedName>
</protein>